<keyword evidence="8" id="KW-0238">DNA-binding</keyword>
<dbReference type="AlphaFoldDB" id="A0A4S4DFU2"/>
<organism evidence="12 13">
    <name type="scientific">Camellia sinensis var. sinensis</name>
    <name type="common">China tea</name>
    <dbReference type="NCBI Taxonomy" id="542762"/>
    <lineage>
        <taxon>Eukaryota</taxon>
        <taxon>Viridiplantae</taxon>
        <taxon>Streptophyta</taxon>
        <taxon>Embryophyta</taxon>
        <taxon>Tracheophyta</taxon>
        <taxon>Spermatophyta</taxon>
        <taxon>Magnoliopsida</taxon>
        <taxon>eudicotyledons</taxon>
        <taxon>Gunneridae</taxon>
        <taxon>Pentapetalae</taxon>
        <taxon>asterids</taxon>
        <taxon>Ericales</taxon>
        <taxon>Theaceae</taxon>
        <taxon>Camellia</taxon>
    </lineage>
</organism>
<dbReference type="EMBL" id="SDRB02011380">
    <property type="protein sequence ID" value="THG01603.1"/>
    <property type="molecule type" value="Genomic_DNA"/>
</dbReference>
<keyword evidence="7" id="KW-0175">Coiled coil</keyword>
<evidence type="ECO:0000256" key="11">
    <source>
        <dbReference type="SAM" id="Phobius"/>
    </source>
</evidence>
<comment type="caution">
    <text evidence="12">The sequence shown here is derived from an EMBL/GenBank/DDBJ whole genome shotgun (WGS) entry which is preliminary data.</text>
</comment>
<comment type="subcellular location">
    <subcellularLocation>
        <location evidence="2">Endomembrane system</location>
        <topology evidence="2">Multi-pass membrane protein</topology>
    </subcellularLocation>
    <subcellularLocation>
        <location evidence="1">Nucleus membrane</location>
    </subcellularLocation>
</comment>
<evidence type="ECO:0000256" key="3">
    <source>
        <dbReference type="ARBA" id="ARBA00009971"/>
    </source>
</evidence>
<keyword evidence="13" id="KW-1185">Reference proteome</keyword>
<keyword evidence="6 11" id="KW-1133">Transmembrane helix</keyword>
<keyword evidence="9 11" id="KW-0472">Membrane</keyword>
<evidence type="ECO:0000256" key="9">
    <source>
        <dbReference type="ARBA" id="ARBA00023136"/>
    </source>
</evidence>
<dbReference type="Proteomes" id="UP000306102">
    <property type="component" value="Unassembled WGS sequence"/>
</dbReference>
<keyword evidence="5 11" id="KW-0812">Transmembrane</keyword>
<dbReference type="GO" id="GO:0003677">
    <property type="term" value="F:DNA binding"/>
    <property type="evidence" value="ECO:0007669"/>
    <property type="project" value="UniProtKB-KW"/>
</dbReference>
<evidence type="ECO:0000256" key="5">
    <source>
        <dbReference type="ARBA" id="ARBA00022692"/>
    </source>
</evidence>
<dbReference type="Pfam" id="PF14770">
    <property type="entry name" value="TMEM18"/>
    <property type="match status" value="2"/>
</dbReference>
<evidence type="ECO:0000256" key="7">
    <source>
        <dbReference type="ARBA" id="ARBA00023054"/>
    </source>
</evidence>
<keyword evidence="10" id="KW-0539">Nucleus</keyword>
<evidence type="ECO:0000313" key="13">
    <source>
        <dbReference type="Proteomes" id="UP000306102"/>
    </source>
</evidence>
<feature type="transmembrane region" description="Helical" evidence="11">
    <location>
        <begin position="234"/>
        <end position="252"/>
    </location>
</feature>
<accession>A0A4S4DFU2</accession>
<reference evidence="12 13" key="1">
    <citation type="journal article" date="2018" name="Proc. Natl. Acad. Sci. U.S.A.">
        <title>Draft genome sequence of Camellia sinensis var. sinensis provides insights into the evolution of the tea genome and tea quality.</title>
        <authorList>
            <person name="Wei C."/>
            <person name="Yang H."/>
            <person name="Wang S."/>
            <person name="Zhao J."/>
            <person name="Liu C."/>
            <person name="Gao L."/>
            <person name="Xia E."/>
            <person name="Lu Y."/>
            <person name="Tai Y."/>
            <person name="She G."/>
            <person name="Sun J."/>
            <person name="Cao H."/>
            <person name="Tong W."/>
            <person name="Gao Q."/>
            <person name="Li Y."/>
            <person name="Deng W."/>
            <person name="Jiang X."/>
            <person name="Wang W."/>
            <person name="Chen Q."/>
            <person name="Zhang S."/>
            <person name="Li H."/>
            <person name="Wu J."/>
            <person name="Wang P."/>
            <person name="Li P."/>
            <person name="Shi C."/>
            <person name="Zheng F."/>
            <person name="Jian J."/>
            <person name="Huang B."/>
            <person name="Shan D."/>
            <person name="Shi M."/>
            <person name="Fang C."/>
            <person name="Yue Y."/>
            <person name="Li F."/>
            <person name="Li D."/>
            <person name="Wei S."/>
            <person name="Han B."/>
            <person name="Jiang C."/>
            <person name="Yin Y."/>
            <person name="Xia T."/>
            <person name="Zhang Z."/>
            <person name="Bennetzen J.L."/>
            <person name="Zhao S."/>
            <person name="Wan X."/>
        </authorList>
    </citation>
    <scope>NUCLEOTIDE SEQUENCE [LARGE SCALE GENOMIC DNA]</scope>
    <source>
        <strain evidence="13">cv. Shuchazao</strain>
        <tissue evidence="12">Leaf</tissue>
    </source>
</reference>
<feature type="transmembrane region" description="Helical" evidence="11">
    <location>
        <begin position="358"/>
        <end position="378"/>
    </location>
</feature>
<proteinExistence type="inferred from homology"/>
<evidence type="ECO:0000256" key="10">
    <source>
        <dbReference type="ARBA" id="ARBA00023242"/>
    </source>
</evidence>
<dbReference type="GO" id="GO:0031965">
    <property type="term" value="C:nuclear membrane"/>
    <property type="evidence" value="ECO:0007669"/>
    <property type="project" value="UniProtKB-SubCell"/>
</dbReference>
<sequence length="397" mass="43874">MAKLAEHAKCYEEMINFMEKLVLGATPASELIGGGYVGGELAGTCVTASVAVVTGGVVGIGQITASVAVAWADGVLDDMGKIYVVTKLQQEIVMVHDSNKCGLKEGVCYAKDFNIVKHPDVPNLQVIKLMRKMHHSLAGTTRSVFVLVIVLAHSLLRSTIAQNRDCITISDSSLSLIVRSKNSQMEELKSAMGEHMDQMADLVEKLTAELRSGLRPAFDNFIGFFHAIDWTEPWLISLMSFDVVLLLVVIISRENINFQMCLFLLAREIVLYGGCGVGVTPPYNKQMLLIEYTGFGANSNAHALWDCVTFATFGRFVAGVYFAETLNSSLRDNWKSFAGQNYFDPQGLFLSVLWSGPLLVIAIIILVNTLFSLCYLIVRWKRAELRHRARLSHNKQD</sequence>
<evidence type="ECO:0000256" key="8">
    <source>
        <dbReference type="ARBA" id="ARBA00023125"/>
    </source>
</evidence>
<evidence type="ECO:0000313" key="12">
    <source>
        <dbReference type="EMBL" id="THG01603.1"/>
    </source>
</evidence>
<dbReference type="PANTHER" id="PTHR22593:SF2">
    <property type="entry name" value="TRANSMEMBRANE PROTEIN 18"/>
    <property type="match status" value="1"/>
</dbReference>
<evidence type="ECO:0000256" key="4">
    <source>
        <dbReference type="ARBA" id="ARBA00014253"/>
    </source>
</evidence>
<evidence type="ECO:0000256" key="6">
    <source>
        <dbReference type="ARBA" id="ARBA00022989"/>
    </source>
</evidence>
<protein>
    <recommendedName>
        <fullName evidence="4">Transmembrane protein 18</fullName>
    </recommendedName>
</protein>
<dbReference type="PANTHER" id="PTHR22593">
    <property type="entry name" value="TRANSMEMBRANE PROTEIN 18"/>
    <property type="match status" value="1"/>
</dbReference>
<evidence type="ECO:0000256" key="2">
    <source>
        <dbReference type="ARBA" id="ARBA00004127"/>
    </source>
</evidence>
<dbReference type="InterPro" id="IPR026721">
    <property type="entry name" value="TMEM18"/>
</dbReference>
<evidence type="ECO:0000256" key="1">
    <source>
        <dbReference type="ARBA" id="ARBA00004126"/>
    </source>
</evidence>
<dbReference type="STRING" id="542762.A0A4S4DFU2"/>
<name>A0A4S4DFU2_CAMSN</name>
<comment type="similarity">
    <text evidence="3">Belongs to the TMEM18 family.</text>
</comment>
<feature type="transmembrane region" description="Helical" evidence="11">
    <location>
        <begin position="264"/>
        <end position="283"/>
    </location>
</feature>
<gene>
    <name evidence="12" type="ORF">TEA_010039</name>
</gene>